<feature type="signal peptide" evidence="1">
    <location>
        <begin position="1"/>
        <end position="18"/>
    </location>
</feature>
<organism evidence="2 3">
    <name type="scientific">Puniceibacterium antarcticum</name>
    <dbReference type="NCBI Taxonomy" id="1206336"/>
    <lineage>
        <taxon>Bacteria</taxon>
        <taxon>Pseudomonadati</taxon>
        <taxon>Pseudomonadota</taxon>
        <taxon>Alphaproteobacteria</taxon>
        <taxon>Rhodobacterales</taxon>
        <taxon>Paracoccaceae</taxon>
        <taxon>Puniceibacterium</taxon>
    </lineage>
</organism>
<accession>A0A2G8RGD7</accession>
<reference evidence="2 3" key="1">
    <citation type="submission" date="2013-09" db="EMBL/GenBank/DDBJ databases">
        <title>Genome sequencing of Phaeobacter antarcticus sp. nov. SM1211.</title>
        <authorList>
            <person name="Zhang X.-Y."/>
            <person name="Liu C."/>
            <person name="Chen X.-L."/>
            <person name="Xie B.-B."/>
            <person name="Qin Q.-L."/>
            <person name="Rong J.-C."/>
            <person name="Zhang Y.-Z."/>
        </authorList>
    </citation>
    <scope>NUCLEOTIDE SEQUENCE [LARGE SCALE GENOMIC DNA]</scope>
    <source>
        <strain evidence="2 3">SM1211</strain>
    </source>
</reference>
<name>A0A2G8RGD7_9RHOB</name>
<evidence type="ECO:0000313" key="3">
    <source>
        <dbReference type="Proteomes" id="UP000231259"/>
    </source>
</evidence>
<keyword evidence="3" id="KW-1185">Reference proteome</keyword>
<evidence type="ECO:0000256" key="1">
    <source>
        <dbReference type="SAM" id="SignalP"/>
    </source>
</evidence>
<dbReference type="EMBL" id="AWWI01000060">
    <property type="protein sequence ID" value="PIL20610.1"/>
    <property type="molecule type" value="Genomic_DNA"/>
</dbReference>
<sequence length="97" mass="10090">MNRFLGASAIFALLSACAMPPEGVDDASLAMFDAAVASIGCDMSSEEDYIPVELQTGLNRQQVLDIAAYKIETKDGVALSNGGFRLKTGACADTGLV</sequence>
<dbReference type="OrthoDB" id="7867343at2"/>
<dbReference type="Proteomes" id="UP000231259">
    <property type="component" value="Unassembled WGS sequence"/>
</dbReference>
<feature type="chain" id="PRO_5013863095" description="NADH dehydrogenase subunit E" evidence="1">
    <location>
        <begin position="19"/>
        <end position="97"/>
    </location>
</feature>
<proteinExistence type="predicted"/>
<protein>
    <recommendedName>
        <fullName evidence="4">NADH dehydrogenase subunit E</fullName>
    </recommendedName>
</protein>
<gene>
    <name evidence="2" type="ORF">P775_08775</name>
</gene>
<dbReference type="AlphaFoldDB" id="A0A2G8RGD7"/>
<comment type="caution">
    <text evidence="2">The sequence shown here is derived from an EMBL/GenBank/DDBJ whole genome shotgun (WGS) entry which is preliminary data.</text>
</comment>
<evidence type="ECO:0008006" key="4">
    <source>
        <dbReference type="Google" id="ProtNLM"/>
    </source>
</evidence>
<evidence type="ECO:0000313" key="2">
    <source>
        <dbReference type="EMBL" id="PIL20610.1"/>
    </source>
</evidence>
<dbReference type="PROSITE" id="PS51257">
    <property type="entry name" value="PROKAR_LIPOPROTEIN"/>
    <property type="match status" value="1"/>
</dbReference>
<dbReference type="RefSeq" id="WP_099910550.1">
    <property type="nucleotide sequence ID" value="NZ_AWWI01000060.1"/>
</dbReference>
<keyword evidence="1" id="KW-0732">Signal</keyword>